<dbReference type="KEGG" id="vg:19485184"/>
<sequence>MSSIPWIDNEFAYRALAHLPKFTQVNNSSTFKLRFRCPVCGDSKTDQNKARGWYYGDNNEGNIHCYNCNYHAPIGIYLKEFEPDLYREYIFEIRKEKGKSRPVEKPKELPKQPEKKIIKSLPSCIRLDKLAEDHPIIKYVKARCIPKDKWKYLWFTTEWPKLVNSIAPGTYKKEIPEPRLVIPIYNDNGKAESFQGRALKKDAPQKYITIKAYPEATKIYGVERVKDGDVYVLEGPIDSLFIENGIAITGGQLDLEVVPFKDRRVWVLDNEPRHPDTIKRMTKLVDAGERVMFWDKSPWKSKDVNDMIRKEGATPEQIMEYMKNNIAQGLMAKMRLSKYAKI</sequence>
<organism evidence="1 2">
    <name type="scientific">Escherichia phage vB_EcoM_112</name>
    <dbReference type="NCBI Taxonomy" id="1495285"/>
    <lineage>
        <taxon>Viruses</taxon>
        <taxon>Duplodnaviria</taxon>
        <taxon>Heunggongvirae</taxon>
        <taxon>Uroviricota</taxon>
        <taxon>Caudoviricetes</taxon>
        <taxon>Pantevenvirales</taxon>
        <taxon>Straboviridae</taxon>
        <taxon>Tevenvirinae</taxon>
        <taxon>Tequatrovirus</taxon>
        <taxon>Tequatrovirus e112</taxon>
    </lineage>
</organism>
<keyword evidence="2" id="KW-1185">Reference proteome</keyword>
<evidence type="ECO:0000313" key="2">
    <source>
        <dbReference type="Proteomes" id="UP000024439"/>
    </source>
</evidence>
<name>A0A023ZUH9_9CAUD</name>
<evidence type="ECO:0000313" key="1">
    <source>
        <dbReference type="EMBL" id="AHY83234.1"/>
    </source>
</evidence>
<dbReference type="HAMAP" id="MF_04157">
    <property type="entry name" value="PRIMASE_T4"/>
    <property type="match status" value="1"/>
</dbReference>
<proteinExistence type="inferred from homology"/>
<protein>
    <submittedName>
        <fullName evidence="1">DNA primase subunit</fullName>
    </submittedName>
</protein>
<gene>
    <name evidence="1" type="ORF">e112_036</name>
</gene>
<dbReference type="InterPro" id="IPR046392">
    <property type="entry name" value="PRIMASE_T4"/>
</dbReference>
<reference evidence="1 2" key="1">
    <citation type="submission" date="2014-10" db="EMBL/GenBank/DDBJ databases">
        <title>Complete genome sequence of e11/2, a T-even type bacteriophage specific for E. coli O157:H7.</title>
        <authorList>
            <person name="Coffey B."/>
            <person name="Ross P."/>
            <person name="O'Flynn G."/>
            <person name="O'Sullivan O."/>
            <person name="Casey A."/>
            <person name="Callanan M."/>
            <person name="Coffey A."/>
            <person name="McAuliffe O."/>
        </authorList>
    </citation>
    <scope>NUCLEOTIDE SEQUENCE [LARGE SCALE GENOMIC DNA]</scope>
</reference>
<dbReference type="GeneID" id="19485184"/>
<dbReference type="RefSeq" id="YP_009030641.1">
    <property type="nucleotide sequence ID" value="NC_024125.2"/>
</dbReference>
<dbReference type="Proteomes" id="UP000024439">
    <property type="component" value="Segment"/>
</dbReference>
<dbReference type="EMBL" id="KJ668714">
    <property type="protein sequence ID" value="AHY83234.1"/>
    <property type="molecule type" value="Genomic_DNA"/>
</dbReference>
<dbReference type="SUPFAM" id="SSF56731">
    <property type="entry name" value="DNA primase core"/>
    <property type="match status" value="1"/>
</dbReference>
<accession>A0A023ZUH9</accession>